<feature type="non-terminal residue" evidence="2">
    <location>
        <position position="128"/>
    </location>
</feature>
<evidence type="ECO:0000313" key="3">
    <source>
        <dbReference type="Proteomes" id="UP001233999"/>
    </source>
</evidence>
<keyword evidence="3" id="KW-1185">Reference proteome</keyword>
<evidence type="ECO:0000313" key="2">
    <source>
        <dbReference type="EMBL" id="KAJ9588406.1"/>
    </source>
</evidence>
<keyword evidence="1" id="KW-0812">Transmembrane</keyword>
<proteinExistence type="predicted"/>
<feature type="non-terminal residue" evidence="2">
    <location>
        <position position="1"/>
    </location>
</feature>
<reference evidence="2" key="2">
    <citation type="submission" date="2023-05" db="EMBL/GenBank/DDBJ databases">
        <authorList>
            <person name="Fouks B."/>
        </authorList>
    </citation>
    <scope>NUCLEOTIDE SEQUENCE</scope>
    <source>
        <strain evidence="2">Stay&amp;Tobe</strain>
        <tissue evidence="2">Testes</tissue>
    </source>
</reference>
<reference evidence="2" key="1">
    <citation type="journal article" date="2023" name="IScience">
        <title>Live-bearing cockroach genome reveals convergent evolutionary mechanisms linked to viviparity in insects and beyond.</title>
        <authorList>
            <person name="Fouks B."/>
            <person name="Harrison M.C."/>
            <person name="Mikhailova A.A."/>
            <person name="Marchal E."/>
            <person name="English S."/>
            <person name="Carruthers M."/>
            <person name="Jennings E.C."/>
            <person name="Chiamaka E.L."/>
            <person name="Frigard R.A."/>
            <person name="Pippel M."/>
            <person name="Attardo G.M."/>
            <person name="Benoit J.B."/>
            <person name="Bornberg-Bauer E."/>
            <person name="Tobe S.S."/>
        </authorList>
    </citation>
    <scope>NUCLEOTIDE SEQUENCE</scope>
    <source>
        <strain evidence="2">Stay&amp;Tobe</strain>
    </source>
</reference>
<dbReference type="EMBL" id="JASPKZ010005683">
    <property type="protein sequence ID" value="KAJ9588406.1"/>
    <property type="molecule type" value="Genomic_DNA"/>
</dbReference>
<feature type="transmembrane region" description="Helical" evidence="1">
    <location>
        <begin position="48"/>
        <end position="68"/>
    </location>
</feature>
<dbReference type="AlphaFoldDB" id="A0AAD7ZXW1"/>
<keyword evidence="1" id="KW-0472">Membrane</keyword>
<organism evidence="2 3">
    <name type="scientific">Diploptera punctata</name>
    <name type="common">Pacific beetle cockroach</name>
    <dbReference type="NCBI Taxonomy" id="6984"/>
    <lineage>
        <taxon>Eukaryota</taxon>
        <taxon>Metazoa</taxon>
        <taxon>Ecdysozoa</taxon>
        <taxon>Arthropoda</taxon>
        <taxon>Hexapoda</taxon>
        <taxon>Insecta</taxon>
        <taxon>Pterygota</taxon>
        <taxon>Neoptera</taxon>
        <taxon>Polyneoptera</taxon>
        <taxon>Dictyoptera</taxon>
        <taxon>Blattodea</taxon>
        <taxon>Blaberoidea</taxon>
        <taxon>Blaberidae</taxon>
        <taxon>Diplopterinae</taxon>
        <taxon>Diploptera</taxon>
    </lineage>
</organism>
<name>A0AAD7ZXW1_DIPPU</name>
<comment type="caution">
    <text evidence="2">The sequence shown here is derived from an EMBL/GenBank/DDBJ whole genome shotgun (WGS) entry which is preliminary data.</text>
</comment>
<sequence>VNSTIIFKYLKVMVFIFIFLLYFKSILEKNGYSISNIIIFNPLELRMYVCVALVYECTMGLYIMRIILSNEEMELVMKLIYYQDVKVDHRLTVGFQKMVEHSLTAKLNRVVNYSTYTYLYLTNVNLDW</sequence>
<dbReference type="Proteomes" id="UP001233999">
    <property type="component" value="Unassembled WGS sequence"/>
</dbReference>
<accession>A0AAD7ZXW1</accession>
<protein>
    <submittedName>
        <fullName evidence="2">Uncharacterized protein</fullName>
    </submittedName>
</protein>
<feature type="transmembrane region" description="Helical" evidence="1">
    <location>
        <begin position="6"/>
        <end position="27"/>
    </location>
</feature>
<evidence type="ECO:0000256" key="1">
    <source>
        <dbReference type="SAM" id="Phobius"/>
    </source>
</evidence>
<keyword evidence="1" id="KW-1133">Transmembrane helix</keyword>
<gene>
    <name evidence="2" type="ORF">L9F63_018218</name>
</gene>